<keyword evidence="3" id="KW-1185">Reference proteome</keyword>
<keyword evidence="1" id="KW-1133">Transmembrane helix</keyword>
<dbReference type="EMBL" id="JAQIZT010000003">
    <property type="protein sequence ID" value="KAJ7005316.1"/>
    <property type="molecule type" value="Genomic_DNA"/>
</dbReference>
<comment type="caution">
    <text evidence="2">The sequence shown here is derived from an EMBL/GenBank/DDBJ whole genome shotgun (WGS) entry which is preliminary data.</text>
</comment>
<dbReference type="AlphaFoldDB" id="A0AAD6WB42"/>
<evidence type="ECO:0000256" key="1">
    <source>
        <dbReference type="SAM" id="Phobius"/>
    </source>
</evidence>
<feature type="transmembrane region" description="Helical" evidence="1">
    <location>
        <begin position="39"/>
        <end position="56"/>
    </location>
</feature>
<dbReference type="Proteomes" id="UP001164929">
    <property type="component" value="Chromosome 3"/>
</dbReference>
<gene>
    <name evidence="2" type="ORF">NC653_009960</name>
</gene>
<name>A0AAD6WB42_9ROSI</name>
<protein>
    <submittedName>
        <fullName evidence="2">Uncharacterized protein</fullName>
    </submittedName>
</protein>
<organism evidence="2 3">
    <name type="scientific">Populus alba x Populus x berolinensis</name>
    <dbReference type="NCBI Taxonomy" id="444605"/>
    <lineage>
        <taxon>Eukaryota</taxon>
        <taxon>Viridiplantae</taxon>
        <taxon>Streptophyta</taxon>
        <taxon>Embryophyta</taxon>
        <taxon>Tracheophyta</taxon>
        <taxon>Spermatophyta</taxon>
        <taxon>Magnoliopsida</taxon>
        <taxon>eudicotyledons</taxon>
        <taxon>Gunneridae</taxon>
        <taxon>Pentapetalae</taxon>
        <taxon>rosids</taxon>
        <taxon>fabids</taxon>
        <taxon>Malpighiales</taxon>
        <taxon>Salicaceae</taxon>
        <taxon>Saliceae</taxon>
        <taxon>Populus</taxon>
    </lineage>
</organism>
<evidence type="ECO:0000313" key="2">
    <source>
        <dbReference type="EMBL" id="KAJ7005316.1"/>
    </source>
</evidence>
<sequence length="89" mass="10601">MVHKRSDVHREIKRNGVEGVERVAGIRVRTRVTDSCKESTALLMFIFCIYLYWEFWHKTHEMIPNDKGFWVEFAVKADLSDDPWKLECV</sequence>
<keyword evidence="1" id="KW-0472">Membrane</keyword>
<accession>A0AAD6WB42</accession>
<keyword evidence="1" id="KW-0812">Transmembrane</keyword>
<reference evidence="2" key="1">
    <citation type="journal article" date="2023" name="Mol. Ecol. Resour.">
        <title>Chromosome-level genome assembly of a triploid poplar Populus alba 'Berolinensis'.</title>
        <authorList>
            <person name="Chen S."/>
            <person name="Yu Y."/>
            <person name="Wang X."/>
            <person name="Wang S."/>
            <person name="Zhang T."/>
            <person name="Zhou Y."/>
            <person name="He R."/>
            <person name="Meng N."/>
            <person name="Wang Y."/>
            <person name="Liu W."/>
            <person name="Liu Z."/>
            <person name="Liu J."/>
            <person name="Guo Q."/>
            <person name="Huang H."/>
            <person name="Sederoff R.R."/>
            <person name="Wang G."/>
            <person name="Qu G."/>
            <person name="Chen S."/>
        </authorList>
    </citation>
    <scope>NUCLEOTIDE SEQUENCE</scope>
    <source>
        <strain evidence="2">SC-2020</strain>
    </source>
</reference>
<evidence type="ECO:0000313" key="3">
    <source>
        <dbReference type="Proteomes" id="UP001164929"/>
    </source>
</evidence>
<proteinExistence type="predicted"/>